<accession>A0A023GGC9</accession>
<evidence type="ECO:0000313" key="1">
    <source>
        <dbReference type="EMBL" id="JAC32992.1"/>
    </source>
</evidence>
<name>A0A023GGC9_AMBTT</name>
<feature type="non-terminal residue" evidence="1">
    <location>
        <position position="1"/>
    </location>
</feature>
<dbReference type="InterPro" id="IPR029058">
    <property type="entry name" value="AB_hydrolase_fold"/>
</dbReference>
<dbReference type="Gene3D" id="3.40.50.1820">
    <property type="entry name" value="alpha/beta hydrolase"/>
    <property type="match status" value="1"/>
</dbReference>
<sequence length="223" mass="25044">AVHSAGVQRKVNIFVGYGPVANVSHLRLPLSLLIPWTPELLAIAEPFSRAGYFEISEGVSKLLAQLCSLFDGRICSTLITLTFFASPYQLNETRLPVYVGHYPVGTTTQNLRHYYQVYRAGEFVMYDQGASENLRRYNQPTPPAYPLERITVPIALFSSEGDHVANSRDVADLVVRLGPRVVQHHVVAMRTFRHADFTIGYRANDLLHNIAIRIMRQYASGGR</sequence>
<dbReference type="EMBL" id="GBBM01002426">
    <property type="protein sequence ID" value="JAC32992.1"/>
    <property type="molecule type" value="mRNA"/>
</dbReference>
<proteinExistence type="evidence at transcript level"/>
<dbReference type="PANTHER" id="PTHR11005">
    <property type="entry name" value="LYSOSOMAL ACID LIPASE-RELATED"/>
    <property type="match status" value="1"/>
</dbReference>
<reference evidence="1" key="1">
    <citation type="submission" date="2014-03" db="EMBL/GenBank/DDBJ databases">
        <title>The sialotranscriptome of Amblyomma triste, Amblyomma parvum and Amblyomma cajennense ticks, uncovered by 454-based RNA-seq.</title>
        <authorList>
            <person name="Garcia G.R."/>
            <person name="Gardinassi L.G."/>
            <person name="Ribeiro J.M."/>
            <person name="Anatriello E."/>
            <person name="Ferreira B.R."/>
            <person name="Moreira H.N."/>
            <person name="Mafra C."/>
            <person name="Olegario M.M."/>
            <person name="Szabo P.J."/>
            <person name="Miranda-Santos I.K."/>
            <person name="Maruyama S.R."/>
        </authorList>
    </citation>
    <scope>NUCLEOTIDE SEQUENCE</scope>
    <source>
        <strain evidence="1">Mato Grasso do Sul</strain>
        <tissue evidence="1">Salivary glands</tissue>
    </source>
</reference>
<dbReference type="AlphaFoldDB" id="A0A023GGC9"/>
<dbReference type="SUPFAM" id="SSF53474">
    <property type="entry name" value="alpha/beta-Hydrolases"/>
    <property type="match status" value="1"/>
</dbReference>
<protein>
    <submittedName>
        <fullName evidence="1">Putative gastric triacylglycerol lipase ixodes scapularis gastric triacylglycerol lipase</fullName>
    </submittedName>
</protein>
<organism evidence="1">
    <name type="scientific">Amblyomma triste</name>
    <name type="common">Neotropical tick</name>
    <dbReference type="NCBI Taxonomy" id="251400"/>
    <lineage>
        <taxon>Eukaryota</taxon>
        <taxon>Metazoa</taxon>
        <taxon>Ecdysozoa</taxon>
        <taxon>Arthropoda</taxon>
        <taxon>Chelicerata</taxon>
        <taxon>Arachnida</taxon>
        <taxon>Acari</taxon>
        <taxon>Parasitiformes</taxon>
        <taxon>Ixodida</taxon>
        <taxon>Ixodoidea</taxon>
        <taxon>Ixodidae</taxon>
        <taxon>Amblyomminae</taxon>
        <taxon>Amblyomma</taxon>
    </lineage>
</organism>